<protein>
    <submittedName>
        <fullName evidence="5">OstA-like protein</fullName>
    </submittedName>
</protein>
<dbReference type="EMBL" id="NKXO01000030">
    <property type="protein sequence ID" value="PKQ67821.1"/>
    <property type="molecule type" value="Genomic_DNA"/>
</dbReference>
<accession>A0A2N3IBX6</accession>
<keyword evidence="6" id="KW-1185">Reference proteome</keyword>
<proteinExistence type="predicted"/>
<dbReference type="Gene3D" id="2.60.450.10">
    <property type="entry name" value="Lipopolysaccharide (LPS) transport protein A like domain"/>
    <property type="match status" value="3"/>
</dbReference>
<organism evidence="5 6">
    <name type="scientific">Raineya orbicola</name>
    <dbReference type="NCBI Taxonomy" id="2016530"/>
    <lineage>
        <taxon>Bacteria</taxon>
        <taxon>Pseudomonadati</taxon>
        <taxon>Bacteroidota</taxon>
        <taxon>Cytophagia</taxon>
        <taxon>Cytophagales</taxon>
        <taxon>Raineyaceae</taxon>
        <taxon>Raineya</taxon>
    </lineage>
</organism>
<feature type="domain" description="Organic solvent tolerance-like N-terminal" evidence="4">
    <location>
        <begin position="82"/>
        <end position="207"/>
    </location>
</feature>
<dbReference type="AlphaFoldDB" id="A0A2N3IBX6"/>
<dbReference type="Proteomes" id="UP000233387">
    <property type="component" value="Unassembled WGS sequence"/>
</dbReference>
<feature type="compositionally biased region" description="Basic and acidic residues" evidence="2">
    <location>
        <begin position="598"/>
        <end position="610"/>
    </location>
</feature>
<evidence type="ECO:0000256" key="1">
    <source>
        <dbReference type="ARBA" id="ARBA00022729"/>
    </source>
</evidence>
<evidence type="ECO:0000313" key="5">
    <source>
        <dbReference type="EMBL" id="PKQ67821.1"/>
    </source>
</evidence>
<dbReference type="InterPro" id="IPR005653">
    <property type="entry name" value="OstA-like_N"/>
</dbReference>
<dbReference type="InterPro" id="IPR052037">
    <property type="entry name" value="LPS_export_LptA"/>
</dbReference>
<feature type="region of interest" description="Disordered" evidence="2">
    <location>
        <begin position="558"/>
        <end position="610"/>
    </location>
</feature>
<dbReference type="PANTHER" id="PTHR36504:SF1">
    <property type="entry name" value="LIPOPOLYSACCHARIDE EXPORT SYSTEM PROTEIN LPTA"/>
    <property type="match status" value="1"/>
</dbReference>
<dbReference type="GO" id="GO:0015920">
    <property type="term" value="P:lipopolysaccharide transport"/>
    <property type="evidence" value="ECO:0007669"/>
    <property type="project" value="TreeGrafter"/>
</dbReference>
<feature type="signal peptide" evidence="3">
    <location>
        <begin position="1"/>
        <end position="24"/>
    </location>
</feature>
<feature type="compositionally biased region" description="Polar residues" evidence="2">
    <location>
        <begin position="573"/>
        <end position="595"/>
    </location>
</feature>
<dbReference type="OrthoDB" id="9805931at2"/>
<name>A0A2N3IBX6_9BACT</name>
<evidence type="ECO:0000256" key="3">
    <source>
        <dbReference type="SAM" id="SignalP"/>
    </source>
</evidence>
<sequence>MLAKKTFCWLIGLILVFGATVLQAQPKTKKKPRLPENVFEKDTFRYQKLPYDTAKYEKGDPIELLSGALQSEGFGYDSLIKVTGRNITVKQGNRYIFCDSAYFYPRKNFIKAMGNVQITDDVGTTLSARQMDFDANSGTLMARGDANFTKDQTNVRAPAIDYNINSKIMYYYGGGKLSDAQNELTSESGAYDTNTKNLFARKNVKAKGISEDGEPYEVRSDTLSYNDFSKNIKILGKEAQIKTKDGIIYTTDGEFNTKTKKSKLKGKPRIETDEYSLKGDFLDYDQNQQKGEAEGNVEFFSKKDNVFINAGKGKMNGRQGISRFYGGRAYMRIIDEDKDTLWIVADTLVSIGTKMEDKEQKAKKTKKQMEEDSLRKAQEPKMLFAYRNVKIYKSNLQGLCDSLTYNMKDSVIHFYRLPILWSKKNQIFADSIHILTKNNKPDRLVMRHNAFIISKDSAGNFNQIKGKFIDALLKDNKMDKVFVRGNSESIYFQFDENENFIGMYKVICGSIKAEFEENELSEATFYEQINGELIPPHELQEGNKKLSGFSWQEEYRPTRQNILEPPKPRKAPNTPTSTLAENKPQSTPNLQNKPNTQKKRDSLMKLGKEN</sequence>
<dbReference type="PANTHER" id="PTHR36504">
    <property type="entry name" value="LIPOPOLYSACCHARIDE EXPORT SYSTEM PROTEIN LPTA"/>
    <property type="match status" value="1"/>
</dbReference>
<evidence type="ECO:0000256" key="2">
    <source>
        <dbReference type="SAM" id="MobiDB-lite"/>
    </source>
</evidence>
<dbReference type="GO" id="GO:0030288">
    <property type="term" value="C:outer membrane-bounded periplasmic space"/>
    <property type="evidence" value="ECO:0007669"/>
    <property type="project" value="TreeGrafter"/>
</dbReference>
<feature type="chain" id="PRO_5014846263" evidence="3">
    <location>
        <begin position="25"/>
        <end position="610"/>
    </location>
</feature>
<evidence type="ECO:0000259" key="4">
    <source>
        <dbReference type="Pfam" id="PF13100"/>
    </source>
</evidence>
<gene>
    <name evidence="5" type="ORF">Rain11_1911</name>
</gene>
<dbReference type="RefSeq" id="WP_101359176.1">
    <property type="nucleotide sequence ID" value="NZ_NKXO01000030.1"/>
</dbReference>
<reference evidence="5 6" key="1">
    <citation type="submission" date="2017-06" db="EMBL/GenBank/DDBJ databases">
        <title>Raineya orbicola gen. nov., sp. nov. a slightly thermophilic bacterium of the phylum Bacteroidetes and the description of Raineyaceae fam. nov.</title>
        <authorList>
            <person name="Albuquerque L."/>
            <person name="Polonia A.R.M."/>
            <person name="Barroso C."/>
            <person name="Froufe H.J.C."/>
            <person name="Lage O."/>
            <person name="Lobo-Da-Cunha A."/>
            <person name="Egas C."/>
            <person name="Da Costa M.S."/>
        </authorList>
    </citation>
    <scope>NUCLEOTIDE SEQUENCE [LARGE SCALE GENOMIC DNA]</scope>
    <source>
        <strain evidence="5 6">SPSPC-11</strain>
    </source>
</reference>
<comment type="caution">
    <text evidence="5">The sequence shown here is derived from an EMBL/GenBank/DDBJ whole genome shotgun (WGS) entry which is preliminary data.</text>
</comment>
<dbReference type="GO" id="GO:0017089">
    <property type="term" value="F:glycolipid transfer activity"/>
    <property type="evidence" value="ECO:0007669"/>
    <property type="project" value="TreeGrafter"/>
</dbReference>
<dbReference type="GO" id="GO:0009279">
    <property type="term" value="C:cell outer membrane"/>
    <property type="evidence" value="ECO:0007669"/>
    <property type="project" value="TreeGrafter"/>
</dbReference>
<dbReference type="Pfam" id="PF13100">
    <property type="entry name" value="OstA_2"/>
    <property type="match status" value="1"/>
</dbReference>
<evidence type="ECO:0000313" key="6">
    <source>
        <dbReference type="Proteomes" id="UP000233387"/>
    </source>
</evidence>
<keyword evidence="1 3" id="KW-0732">Signal</keyword>